<evidence type="ECO:0000259" key="1">
    <source>
        <dbReference type="Pfam" id="PF14082"/>
    </source>
</evidence>
<comment type="caution">
    <text evidence="2">The sequence shown here is derived from an EMBL/GenBank/DDBJ whole genome shotgun (WGS) entry which is preliminary data.</text>
</comment>
<evidence type="ECO:0000313" key="3">
    <source>
        <dbReference type="Proteomes" id="UP000295238"/>
    </source>
</evidence>
<evidence type="ECO:0000313" key="2">
    <source>
        <dbReference type="EMBL" id="TDK29824.1"/>
    </source>
</evidence>
<proteinExistence type="predicted"/>
<organism evidence="2 3">
    <name type="scientific">Rhizobium deserti</name>
    <dbReference type="NCBI Taxonomy" id="2547961"/>
    <lineage>
        <taxon>Bacteria</taxon>
        <taxon>Pseudomonadati</taxon>
        <taxon>Pseudomonadota</taxon>
        <taxon>Alphaproteobacteria</taxon>
        <taxon>Hyphomicrobiales</taxon>
        <taxon>Rhizobiaceae</taxon>
        <taxon>Rhizobium/Agrobacterium group</taxon>
        <taxon>Rhizobium</taxon>
    </lineage>
</organism>
<reference evidence="2 3" key="1">
    <citation type="submission" date="2019-03" db="EMBL/GenBank/DDBJ databases">
        <title>Rhizobium sp. nov., an bacterium isolated from biocrust in Mu Us Desert.</title>
        <authorList>
            <person name="Lixiong L."/>
        </authorList>
    </citation>
    <scope>NUCLEOTIDE SEQUENCE [LARGE SCALE GENOMIC DNA]</scope>
    <source>
        <strain evidence="2 3">SPY-1</strain>
    </source>
</reference>
<dbReference type="RefSeq" id="WP_133318289.1">
    <property type="nucleotide sequence ID" value="NZ_SMTL01000009.1"/>
</dbReference>
<keyword evidence="3" id="KW-1185">Reference proteome</keyword>
<dbReference type="InterPro" id="IPR025359">
    <property type="entry name" value="SduA_C"/>
</dbReference>
<dbReference type="EMBL" id="SMTL01000009">
    <property type="protein sequence ID" value="TDK29824.1"/>
    <property type="molecule type" value="Genomic_DNA"/>
</dbReference>
<gene>
    <name evidence="2" type="ORF">E2F50_21725</name>
</gene>
<accession>A0A4R5U6G0</accession>
<dbReference type="Proteomes" id="UP000295238">
    <property type="component" value="Unassembled WGS sequence"/>
</dbReference>
<name>A0A4R5U6G0_9HYPH</name>
<dbReference type="AlphaFoldDB" id="A0A4R5U6G0"/>
<sequence length="208" mass="24168">MKPLKAHVFNPAACRQEWHDFKNLLSSKPTLSERKDILPFFRKRQNLSLLISNYFPEQIYNSDRVSHEYEIDSHFVADLVVGDSLRKQYVLVEFEEGKANSIFKTSGKKATRDWARRLEGAYSQLNDWIWKIEDNRSTSNFPAVFGGSNAKFHGLIIIGKGVRLSPQEEARLDWRMEKALIDSKKVNVVTFDQLLLDLDSFLTRLHHV</sequence>
<feature type="domain" description="Shedu protein SduA C-terminal" evidence="1">
    <location>
        <begin position="32"/>
        <end position="195"/>
    </location>
</feature>
<dbReference type="Pfam" id="PF14082">
    <property type="entry name" value="SduA_C"/>
    <property type="match status" value="1"/>
</dbReference>
<dbReference type="OrthoDB" id="280361at2"/>
<protein>
    <submittedName>
        <fullName evidence="2">DUF4263 domain-containing protein</fullName>
    </submittedName>
</protein>